<keyword evidence="3" id="KW-1185">Reference proteome</keyword>
<evidence type="ECO:0000313" key="3">
    <source>
        <dbReference type="Proteomes" id="UP000002218"/>
    </source>
</evidence>
<gene>
    <name evidence="2" type="ordered locus">Namu_3032</name>
</gene>
<reference evidence="3" key="1">
    <citation type="submission" date="2009-09" db="EMBL/GenBank/DDBJ databases">
        <title>The complete genome of Nakamurella multipartita DSM 44233.</title>
        <authorList>
            <consortium name="US DOE Joint Genome Institute (JGI-PGF)"/>
            <person name="Lucas S."/>
            <person name="Copeland A."/>
            <person name="Lapidus A."/>
            <person name="Glavina del Rio T."/>
            <person name="Dalin E."/>
            <person name="Tice H."/>
            <person name="Bruce D."/>
            <person name="Goodwin L."/>
            <person name="Pitluck S."/>
            <person name="Kyrpides N."/>
            <person name="Mavromatis K."/>
            <person name="Ivanova N."/>
            <person name="Ovchinnikova G."/>
            <person name="Sims D."/>
            <person name="Meincke L."/>
            <person name="Brettin T."/>
            <person name="Detter J.C."/>
            <person name="Han C."/>
            <person name="Larimer F."/>
            <person name="Land M."/>
            <person name="Hauser L."/>
            <person name="Markowitz V."/>
            <person name="Cheng J.-F."/>
            <person name="Hugenholtz P."/>
            <person name="Woyke T."/>
            <person name="Wu D."/>
            <person name="Klenk H.-P."/>
            <person name="Eisen J.A."/>
        </authorList>
    </citation>
    <scope>NUCLEOTIDE SEQUENCE [LARGE SCALE GENOMIC DNA]</scope>
    <source>
        <strain evidence="3">ATCC 700099 / DSM 44233 / CIP 104796 / JCM 9543 / NBRC 105858 / Y-104</strain>
    </source>
</reference>
<dbReference type="RefSeq" id="WP_015748242.1">
    <property type="nucleotide sequence ID" value="NC_013235.1"/>
</dbReference>
<dbReference type="STRING" id="479431.Namu_3032"/>
<dbReference type="HOGENOM" id="CLU_2753676_0_0_11"/>
<dbReference type="AlphaFoldDB" id="C8XAW6"/>
<name>C8XAW6_NAKMY</name>
<feature type="region of interest" description="Disordered" evidence="1">
    <location>
        <begin position="1"/>
        <end position="23"/>
    </location>
</feature>
<dbReference type="InParanoid" id="C8XAW6"/>
<dbReference type="KEGG" id="nml:Namu_3032"/>
<feature type="compositionally biased region" description="Polar residues" evidence="1">
    <location>
        <begin position="1"/>
        <end position="14"/>
    </location>
</feature>
<proteinExistence type="predicted"/>
<evidence type="ECO:0000313" key="2">
    <source>
        <dbReference type="EMBL" id="ACV79369.1"/>
    </source>
</evidence>
<reference evidence="2 3" key="2">
    <citation type="journal article" date="2010" name="Stand. Genomic Sci.">
        <title>Complete genome sequence of Nakamurella multipartita type strain (Y-104).</title>
        <authorList>
            <person name="Tice H."/>
            <person name="Mayilraj S."/>
            <person name="Sims D."/>
            <person name="Lapidus A."/>
            <person name="Nolan M."/>
            <person name="Lucas S."/>
            <person name="Glavina Del Rio T."/>
            <person name="Copeland A."/>
            <person name="Cheng J.F."/>
            <person name="Meincke L."/>
            <person name="Bruce D."/>
            <person name="Goodwin L."/>
            <person name="Pitluck S."/>
            <person name="Ivanova N."/>
            <person name="Mavromatis K."/>
            <person name="Ovchinnikova G."/>
            <person name="Pati A."/>
            <person name="Chen A."/>
            <person name="Palaniappan K."/>
            <person name="Land M."/>
            <person name="Hauser L."/>
            <person name="Chang Y.J."/>
            <person name="Jeffries C.D."/>
            <person name="Detter J.C."/>
            <person name="Brettin T."/>
            <person name="Rohde M."/>
            <person name="Goker M."/>
            <person name="Bristow J."/>
            <person name="Eisen J.A."/>
            <person name="Markowitz V."/>
            <person name="Hugenholtz P."/>
            <person name="Kyrpides N.C."/>
            <person name="Klenk H.P."/>
            <person name="Chen F."/>
        </authorList>
    </citation>
    <scope>NUCLEOTIDE SEQUENCE [LARGE SCALE GENOMIC DNA]</scope>
    <source>
        <strain evidence="3">ATCC 700099 / DSM 44233 / CIP 104796 / JCM 9543 / NBRC 105858 / Y-104</strain>
    </source>
</reference>
<sequence length="70" mass="7629">MTITLARPSTNAQDSGRHRRGRPGLVSVNSLVVVVYRGWLSHLLRPGRHLVRAPHARRRTAGLAAVPATS</sequence>
<dbReference type="EMBL" id="CP001737">
    <property type="protein sequence ID" value="ACV79369.1"/>
    <property type="molecule type" value="Genomic_DNA"/>
</dbReference>
<accession>C8XAW6</accession>
<evidence type="ECO:0000256" key="1">
    <source>
        <dbReference type="SAM" id="MobiDB-lite"/>
    </source>
</evidence>
<dbReference type="Proteomes" id="UP000002218">
    <property type="component" value="Chromosome"/>
</dbReference>
<organism evidence="2 3">
    <name type="scientific">Nakamurella multipartita (strain ATCC 700099 / DSM 44233 / CIP 104796 / JCM 9543 / NBRC 105858 / Y-104)</name>
    <name type="common">Microsphaera multipartita</name>
    <dbReference type="NCBI Taxonomy" id="479431"/>
    <lineage>
        <taxon>Bacteria</taxon>
        <taxon>Bacillati</taxon>
        <taxon>Actinomycetota</taxon>
        <taxon>Actinomycetes</taxon>
        <taxon>Nakamurellales</taxon>
        <taxon>Nakamurellaceae</taxon>
        <taxon>Nakamurella</taxon>
    </lineage>
</organism>
<protein>
    <submittedName>
        <fullName evidence="2">Uncharacterized protein</fullName>
    </submittedName>
</protein>